<comment type="caution">
    <text evidence="3">The sequence shown here is derived from an EMBL/GenBank/DDBJ whole genome shotgun (WGS) entry which is preliminary data.</text>
</comment>
<dbReference type="PANTHER" id="PTHR43777:SF1">
    <property type="entry name" value="MOLYBDENUM COFACTOR CYTIDYLYLTRANSFERASE"/>
    <property type="match status" value="1"/>
</dbReference>
<organism evidence="3 4">
    <name type="scientific">Pseudomonas cannabina</name>
    <dbReference type="NCBI Taxonomy" id="86840"/>
    <lineage>
        <taxon>Bacteria</taxon>
        <taxon>Pseudomonadati</taxon>
        <taxon>Pseudomonadota</taxon>
        <taxon>Gammaproteobacteria</taxon>
        <taxon>Pseudomonadales</taxon>
        <taxon>Pseudomonadaceae</taxon>
        <taxon>Pseudomonas</taxon>
    </lineage>
</organism>
<evidence type="ECO:0000259" key="2">
    <source>
        <dbReference type="Pfam" id="PF12804"/>
    </source>
</evidence>
<name>A0A0P9LB51_PSECA</name>
<sequence>MGLSSIDSQNPEVFALVLAAGRSRRFDGDKRQAPLPGGHTLLTASLENASKAFVHVAVILRADDDAEALNIPAEVKIIRSEHADLGMGHSLASGVAAVMNSSADAVAVLLADMPWIQPQTLRDLAVLADPLRIALPMHEGQRGHPVIIGRRFWPQLLTLEGDQGAKALIVNNPERCDVLRCDDPGVLRDADTRSALAMACQQQLKDRRD</sequence>
<keyword evidence="1" id="KW-0460">Magnesium</keyword>
<dbReference type="PATRIC" id="fig|86840.3.peg.1251"/>
<dbReference type="Proteomes" id="UP000050564">
    <property type="component" value="Unassembled WGS sequence"/>
</dbReference>
<dbReference type="CDD" id="cd04182">
    <property type="entry name" value="GT_2_like_f"/>
    <property type="match status" value="1"/>
</dbReference>
<dbReference type="Gene3D" id="3.90.550.10">
    <property type="entry name" value="Spore Coat Polysaccharide Biosynthesis Protein SpsA, Chain A"/>
    <property type="match status" value="1"/>
</dbReference>
<dbReference type="PANTHER" id="PTHR43777">
    <property type="entry name" value="MOLYBDENUM COFACTOR CYTIDYLYLTRANSFERASE"/>
    <property type="match status" value="1"/>
</dbReference>
<evidence type="ECO:0000256" key="1">
    <source>
        <dbReference type="ARBA" id="ARBA00022842"/>
    </source>
</evidence>
<protein>
    <recommendedName>
        <fullName evidence="2">MobA-like NTP transferase domain-containing protein</fullName>
    </recommendedName>
</protein>
<accession>A0A0P9LB51</accession>
<dbReference type="GO" id="GO:0016779">
    <property type="term" value="F:nucleotidyltransferase activity"/>
    <property type="evidence" value="ECO:0007669"/>
    <property type="project" value="UniProtKB-ARBA"/>
</dbReference>
<dbReference type="Pfam" id="PF12804">
    <property type="entry name" value="NTP_transf_3"/>
    <property type="match status" value="1"/>
</dbReference>
<feature type="domain" description="MobA-like NTP transferase" evidence="2">
    <location>
        <begin position="15"/>
        <end position="170"/>
    </location>
</feature>
<dbReference type="InterPro" id="IPR029044">
    <property type="entry name" value="Nucleotide-diphossugar_trans"/>
</dbReference>
<reference evidence="3 4" key="1">
    <citation type="submission" date="2015-09" db="EMBL/GenBank/DDBJ databases">
        <title>Genome announcement of multiple Pseudomonas syringae strains.</title>
        <authorList>
            <person name="Thakur S."/>
            <person name="Wang P.W."/>
            <person name="Gong Y."/>
            <person name="Weir B.S."/>
            <person name="Guttman D.S."/>
        </authorList>
    </citation>
    <scope>NUCLEOTIDE SEQUENCE [LARGE SCALE GENOMIC DNA]</scope>
    <source>
        <strain evidence="3 4">ICMP2823</strain>
    </source>
</reference>
<dbReference type="EMBL" id="LJPX01000545">
    <property type="protein sequence ID" value="KPW66632.1"/>
    <property type="molecule type" value="Genomic_DNA"/>
</dbReference>
<gene>
    <name evidence="3" type="ORF">ALO81_04456</name>
</gene>
<dbReference type="AlphaFoldDB" id="A0A0P9LB51"/>
<evidence type="ECO:0000313" key="4">
    <source>
        <dbReference type="Proteomes" id="UP000050564"/>
    </source>
</evidence>
<evidence type="ECO:0000313" key="3">
    <source>
        <dbReference type="EMBL" id="KPW66632.1"/>
    </source>
</evidence>
<dbReference type="SUPFAM" id="SSF53448">
    <property type="entry name" value="Nucleotide-diphospho-sugar transferases"/>
    <property type="match status" value="1"/>
</dbReference>
<proteinExistence type="predicted"/>
<dbReference type="InterPro" id="IPR025877">
    <property type="entry name" value="MobA-like_NTP_Trfase"/>
</dbReference>